<gene>
    <name evidence="1" type="ORF">IOD40_18285</name>
</gene>
<sequence>MTHMADFDAMPAPTHPSAELLDHDAEAREVVAPLVDTLLERMTAVGWDRRTAASALMFSAAAQVSALTDRKWAA</sequence>
<accession>A0ABS0SJ10</accession>
<reference evidence="1 2" key="1">
    <citation type="submission" date="2020-10" db="EMBL/GenBank/DDBJ databases">
        <title>Aquamicrobium zhengzhouensis sp. nov., a exopolysaccharide producing bacterium isolated from farmland soil.</title>
        <authorList>
            <person name="Wang X."/>
        </authorList>
    </citation>
    <scope>NUCLEOTIDE SEQUENCE [LARGE SCALE GENOMIC DNA]</scope>
    <source>
        <strain evidence="2">cd-1</strain>
    </source>
</reference>
<keyword evidence="2" id="KW-1185">Reference proteome</keyword>
<evidence type="ECO:0000313" key="1">
    <source>
        <dbReference type="EMBL" id="MBI1622607.1"/>
    </source>
</evidence>
<dbReference type="EMBL" id="JADGMQ010000019">
    <property type="protein sequence ID" value="MBI1622607.1"/>
    <property type="molecule type" value="Genomic_DNA"/>
</dbReference>
<comment type="caution">
    <text evidence="1">The sequence shown here is derived from an EMBL/GenBank/DDBJ whole genome shotgun (WGS) entry which is preliminary data.</text>
</comment>
<proteinExistence type="predicted"/>
<name>A0ABS0SJ10_9HYPH</name>
<dbReference type="RefSeq" id="WP_198478143.1">
    <property type="nucleotide sequence ID" value="NZ_JADGMQ010000019.1"/>
</dbReference>
<dbReference type="Proteomes" id="UP000601789">
    <property type="component" value="Unassembled WGS sequence"/>
</dbReference>
<evidence type="ECO:0000313" key="2">
    <source>
        <dbReference type="Proteomes" id="UP000601789"/>
    </source>
</evidence>
<organism evidence="1 2">
    <name type="scientific">Aquamicrobium zhengzhouense</name>
    <dbReference type="NCBI Taxonomy" id="2781738"/>
    <lineage>
        <taxon>Bacteria</taxon>
        <taxon>Pseudomonadati</taxon>
        <taxon>Pseudomonadota</taxon>
        <taxon>Alphaproteobacteria</taxon>
        <taxon>Hyphomicrobiales</taxon>
        <taxon>Phyllobacteriaceae</taxon>
        <taxon>Aquamicrobium</taxon>
    </lineage>
</organism>
<protein>
    <submittedName>
        <fullName evidence="1">Uncharacterized protein</fullName>
    </submittedName>
</protein>